<dbReference type="Proteomes" id="UP001239167">
    <property type="component" value="Unassembled WGS sequence"/>
</dbReference>
<sequence>MNRFDRDDAVPLYLQVGTFLRNEILKGSYTGRLPSEHELMELFQVSRATVRRAVRKLTEEGVLETRQGLGTFVSVRSIEEWLGNLSTYFDIVNEMGMKPSIQLLHRGVVEAPQDVLAIFGTYQVYQTVRLRLADDMPIVIEKQYYPLGVGKKLLSYDLNDISTYDILENDLGVTLWEAKQTISAIIPTAEEKKLLKLFSNTQCCALLSKRLVVDVQERPWEYEKSVYRADMYKFCINLTRRRKK</sequence>
<feature type="domain" description="HTH gntR-type" evidence="4">
    <location>
        <begin position="10"/>
        <end position="76"/>
    </location>
</feature>
<evidence type="ECO:0000259" key="4">
    <source>
        <dbReference type="PROSITE" id="PS50949"/>
    </source>
</evidence>
<keyword evidence="2" id="KW-0238">DNA-binding</keyword>
<evidence type="ECO:0000256" key="2">
    <source>
        <dbReference type="ARBA" id="ARBA00023125"/>
    </source>
</evidence>
<comment type="caution">
    <text evidence="5">The sequence shown here is derived from an EMBL/GenBank/DDBJ whole genome shotgun (WGS) entry which is preliminary data.</text>
</comment>
<dbReference type="SMART" id="SM00345">
    <property type="entry name" value="HTH_GNTR"/>
    <property type="match status" value="1"/>
</dbReference>
<evidence type="ECO:0000256" key="1">
    <source>
        <dbReference type="ARBA" id="ARBA00023015"/>
    </source>
</evidence>
<dbReference type="EMBL" id="JAUSUE010000001">
    <property type="protein sequence ID" value="MDQ0202448.1"/>
    <property type="molecule type" value="Genomic_DNA"/>
</dbReference>
<gene>
    <name evidence="5" type="ORF">J2S01_000133</name>
</gene>
<dbReference type="PANTHER" id="PTHR44846:SF1">
    <property type="entry name" value="MANNOSYL-D-GLYCERATE TRANSPORT_METABOLISM SYSTEM REPRESSOR MNGR-RELATED"/>
    <property type="match status" value="1"/>
</dbReference>
<protein>
    <submittedName>
        <fullName evidence="5">GntR family transcriptional regulator</fullName>
    </submittedName>
</protein>
<accession>A0ABT9Y3P7</accession>
<dbReference type="CDD" id="cd07377">
    <property type="entry name" value="WHTH_GntR"/>
    <property type="match status" value="1"/>
</dbReference>
<dbReference type="InterPro" id="IPR000524">
    <property type="entry name" value="Tscrpt_reg_HTH_GntR"/>
</dbReference>
<dbReference type="PROSITE" id="PS50949">
    <property type="entry name" value="HTH_GNTR"/>
    <property type="match status" value="1"/>
</dbReference>
<evidence type="ECO:0000256" key="3">
    <source>
        <dbReference type="ARBA" id="ARBA00023163"/>
    </source>
</evidence>
<dbReference type="InterPro" id="IPR011663">
    <property type="entry name" value="UTRA"/>
</dbReference>
<evidence type="ECO:0000313" key="5">
    <source>
        <dbReference type="EMBL" id="MDQ0202448.1"/>
    </source>
</evidence>
<dbReference type="InterPro" id="IPR050679">
    <property type="entry name" value="Bact_HTH_transcr_reg"/>
</dbReference>
<dbReference type="PANTHER" id="PTHR44846">
    <property type="entry name" value="MANNOSYL-D-GLYCERATE TRANSPORT/METABOLISM SYSTEM REPRESSOR MNGR-RELATED"/>
    <property type="match status" value="1"/>
</dbReference>
<evidence type="ECO:0000313" key="6">
    <source>
        <dbReference type="Proteomes" id="UP001239167"/>
    </source>
</evidence>
<organism evidence="5 6">
    <name type="scientific">Pectinatus haikarae</name>
    <dbReference type="NCBI Taxonomy" id="349096"/>
    <lineage>
        <taxon>Bacteria</taxon>
        <taxon>Bacillati</taxon>
        <taxon>Bacillota</taxon>
        <taxon>Negativicutes</taxon>
        <taxon>Selenomonadales</taxon>
        <taxon>Selenomonadaceae</taxon>
        <taxon>Pectinatus</taxon>
    </lineage>
</organism>
<dbReference type="InterPro" id="IPR028978">
    <property type="entry name" value="Chorismate_lyase_/UTRA_dom_sf"/>
</dbReference>
<keyword evidence="3" id="KW-0804">Transcription</keyword>
<dbReference type="SUPFAM" id="SSF46785">
    <property type="entry name" value="Winged helix' DNA-binding domain"/>
    <property type="match status" value="1"/>
</dbReference>
<dbReference type="PRINTS" id="PR00035">
    <property type="entry name" value="HTHGNTR"/>
</dbReference>
<keyword evidence="6" id="KW-1185">Reference proteome</keyword>
<dbReference type="InterPro" id="IPR036388">
    <property type="entry name" value="WH-like_DNA-bd_sf"/>
</dbReference>
<dbReference type="Gene3D" id="1.10.10.10">
    <property type="entry name" value="Winged helix-like DNA-binding domain superfamily/Winged helix DNA-binding domain"/>
    <property type="match status" value="1"/>
</dbReference>
<dbReference type="Gene3D" id="3.40.1410.10">
    <property type="entry name" value="Chorismate lyase-like"/>
    <property type="match status" value="1"/>
</dbReference>
<dbReference type="SMART" id="SM00866">
    <property type="entry name" value="UTRA"/>
    <property type="match status" value="1"/>
</dbReference>
<reference evidence="5 6" key="1">
    <citation type="submission" date="2023-07" db="EMBL/GenBank/DDBJ databases">
        <title>Genomic Encyclopedia of Type Strains, Phase IV (KMG-IV): sequencing the most valuable type-strain genomes for metagenomic binning, comparative biology and taxonomic classification.</title>
        <authorList>
            <person name="Goeker M."/>
        </authorList>
    </citation>
    <scope>NUCLEOTIDE SEQUENCE [LARGE SCALE GENOMIC DNA]</scope>
    <source>
        <strain evidence="5 6">DSM 16980</strain>
    </source>
</reference>
<dbReference type="Pfam" id="PF07702">
    <property type="entry name" value="UTRA"/>
    <property type="match status" value="1"/>
</dbReference>
<keyword evidence="1" id="KW-0805">Transcription regulation</keyword>
<dbReference type="Pfam" id="PF00392">
    <property type="entry name" value="GntR"/>
    <property type="match status" value="1"/>
</dbReference>
<dbReference type="SUPFAM" id="SSF64288">
    <property type="entry name" value="Chorismate lyase-like"/>
    <property type="match status" value="1"/>
</dbReference>
<dbReference type="InterPro" id="IPR036390">
    <property type="entry name" value="WH_DNA-bd_sf"/>
</dbReference>
<proteinExistence type="predicted"/>
<name>A0ABT9Y3P7_9FIRM</name>
<dbReference type="RefSeq" id="WP_196605816.1">
    <property type="nucleotide sequence ID" value="NZ_CP116940.1"/>
</dbReference>